<evidence type="ECO:0000256" key="10">
    <source>
        <dbReference type="ARBA" id="ARBA00023180"/>
    </source>
</evidence>
<comment type="subcellular location">
    <subcellularLocation>
        <location evidence="4">Cell membrane</location>
        <topology evidence="4">Multi-pass membrane protein</topology>
    </subcellularLocation>
</comment>
<dbReference type="PANTHER" id="PTHR48021:SF59">
    <property type="entry name" value="SOLUTE CARRIER FAMILY 2, FACILITATED GLUCOSE TRANSPORTER MEMBER 6"/>
    <property type="match status" value="1"/>
</dbReference>
<evidence type="ECO:0000256" key="9">
    <source>
        <dbReference type="ARBA" id="ARBA00023136"/>
    </source>
</evidence>
<dbReference type="RefSeq" id="XP_028311393.1">
    <property type="nucleotide sequence ID" value="XM_028455592.1"/>
</dbReference>
<dbReference type="PROSITE" id="PS00217">
    <property type="entry name" value="SUGAR_TRANSPORT_2"/>
    <property type="match status" value="1"/>
</dbReference>
<gene>
    <name evidence="18" type="primary">slc2a6</name>
</gene>
<evidence type="ECO:0000256" key="12">
    <source>
        <dbReference type="ARBA" id="ARBA00059062"/>
    </source>
</evidence>
<dbReference type="AlphaFoldDB" id="A0A8C5H3A3"/>
<feature type="transmembrane region" description="Helical" evidence="16">
    <location>
        <begin position="388"/>
        <end position="410"/>
    </location>
</feature>
<keyword evidence="6" id="KW-1003">Cell membrane</keyword>
<comment type="catalytic activity">
    <reaction evidence="11">
        <text>alpha,alpha-trehalose(in) = alpha,alpha-trehalose(out)</text>
        <dbReference type="Rhea" id="RHEA:17629"/>
        <dbReference type="ChEBI" id="CHEBI:16551"/>
    </reaction>
</comment>
<evidence type="ECO:0000256" key="1">
    <source>
        <dbReference type="ARBA" id="ARBA00000590"/>
    </source>
</evidence>
<evidence type="ECO:0000256" key="6">
    <source>
        <dbReference type="ARBA" id="ARBA00022475"/>
    </source>
</evidence>
<evidence type="ECO:0000256" key="8">
    <source>
        <dbReference type="ARBA" id="ARBA00022989"/>
    </source>
</evidence>
<comment type="catalytic activity">
    <reaction evidence="3">
        <text>L-dehydroascorbate(out) = L-dehydroascorbate(in)</text>
        <dbReference type="Rhea" id="RHEA:60380"/>
        <dbReference type="ChEBI" id="CHEBI:58539"/>
    </reaction>
</comment>
<dbReference type="Proteomes" id="UP000694680">
    <property type="component" value="Chromosome 8"/>
</dbReference>
<comment type="function">
    <text evidence="12">Insulin-regulated facilitative hexose transporter that mediates the transport of glucose and fructose. Facilitates hepatic influx of dietary trehalose, which in turn inhibits glucose and fructose influx triggering a starvation signal and hepatic autophagy through activation of AMPK and ULK1. Also able to mediate the transport of dehydroascorbate.</text>
</comment>
<comment type="similarity">
    <text evidence="5">Belongs to the major facilitator superfamily. Sugar transporter (TC 2.A.1.1) family. Glucose transporter subfamily.</text>
</comment>
<organism evidence="18 19">
    <name type="scientific">Gouania willdenowi</name>
    <name type="common">Blunt-snouted clingfish</name>
    <name type="synonym">Lepadogaster willdenowi</name>
    <dbReference type="NCBI Taxonomy" id="441366"/>
    <lineage>
        <taxon>Eukaryota</taxon>
        <taxon>Metazoa</taxon>
        <taxon>Chordata</taxon>
        <taxon>Craniata</taxon>
        <taxon>Vertebrata</taxon>
        <taxon>Euteleostomi</taxon>
        <taxon>Actinopterygii</taxon>
        <taxon>Neopterygii</taxon>
        <taxon>Teleostei</taxon>
        <taxon>Neoteleostei</taxon>
        <taxon>Acanthomorphata</taxon>
        <taxon>Ovalentaria</taxon>
        <taxon>Blenniimorphae</taxon>
        <taxon>Blenniiformes</taxon>
        <taxon>Gobiesocoidei</taxon>
        <taxon>Gobiesocidae</taxon>
        <taxon>Gobiesocinae</taxon>
        <taxon>Gouania</taxon>
    </lineage>
</organism>
<dbReference type="PANTHER" id="PTHR48021">
    <property type="match status" value="1"/>
</dbReference>
<feature type="transmembrane region" description="Helical" evidence="16">
    <location>
        <begin position="68"/>
        <end position="89"/>
    </location>
</feature>
<dbReference type="GO" id="GO:0033300">
    <property type="term" value="F:dehydroascorbic acid transmembrane transporter activity"/>
    <property type="evidence" value="ECO:0007669"/>
    <property type="project" value="UniProtKB-ARBA"/>
</dbReference>
<feature type="domain" description="Major facilitator superfamily (MFS) profile" evidence="17">
    <location>
        <begin position="27"/>
        <end position="476"/>
    </location>
</feature>
<dbReference type="PROSITE" id="PS50850">
    <property type="entry name" value="MFS"/>
    <property type="match status" value="1"/>
</dbReference>
<keyword evidence="19" id="KW-1185">Reference proteome</keyword>
<feature type="transmembrane region" description="Helical" evidence="16">
    <location>
        <begin position="180"/>
        <end position="200"/>
    </location>
</feature>
<feature type="transmembrane region" description="Helical" evidence="16">
    <location>
        <begin position="326"/>
        <end position="346"/>
    </location>
</feature>
<dbReference type="OrthoDB" id="6612291at2759"/>
<dbReference type="InterPro" id="IPR036259">
    <property type="entry name" value="MFS_trans_sf"/>
</dbReference>
<reference evidence="18" key="2">
    <citation type="submission" date="2025-08" db="UniProtKB">
        <authorList>
            <consortium name="Ensembl"/>
        </authorList>
    </citation>
    <scope>IDENTIFICATION</scope>
</reference>
<evidence type="ECO:0000313" key="18">
    <source>
        <dbReference type="Ensembl" id="ENSGWIP00000039789.1"/>
    </source>
</evidence>
<evidence type="ECO:0000256" key="16">
    <source>
        <dbReference type="SAM" id="Phobius"/>
    </source>
</evidence>
<dbReference type="Ensembl" id="ENSGWIT00000043253.1">
    <property type="protein sequence ID" value="ENSGWIP00000039789.1"/>
    <property type="gene ID" value="ENSGWIG00000020179.1"/>
</dbReference>
<dbReference type="GO" id="GO:0005886">
    <property type="term" value="C:plasma membrane"/>
    <property type="evidence" value="ECO:0007669"/>
    <property type="project" value="UniProtKB-SubCell"/>
</dbReference>
<dbReference type="GeneID" id="114468600"/>
<comment type="catalytic activity">
    <reaction evidence="1">
        <text>D-fructose(out) = D-fructose(in)</text>
        <dbReference type="Rhea" id="RHEA:60372"/>
        <dbReference type="ChEBI" id="CHEBI:37721"/>
    </reaction>
</comment>
<evidence type="ECO:0000256" key="7">
    <source>
        <dbReference type="ARBA" id="ARBA00022692"/>
    </source>
</evidence>
<dbReference type="Pfam" id="PF00083">
    <property type="entry name" value="Sugar_tr"/>
    <property type="match status" value="1"/>
</dbReference>
<keyword evidence="7 16" id="KW-0812">Transmembrane</keyword>
<evidence type="ECO:0000256" key="3">
    <source>
        <dbReference type="ARBA" id="ARBA00001787"/>
    </source>
</evidence>
<dbReference type="InterPro" id="IPR020846">
    <property type="entry name" value="MFS_dom"/>
</dbReference>
<sequence length="504" mass="55380">MDEETPLLNGRSTSSQSKENNLKLFLAVFSAILGNFNAGYSLVYPSPVIQYFTSSDADPRLRMDKNQAAWFSSIYSLGAVLGGLGTIFLNDKIGRKGSIMLSAVPSTIGYMLIGGAVEQWMLHLGRFLTGIASGISASSIPVYISETSCKALRGSLGSCPQMTAVVGALVLYGLGSVLSWRWLAVFGSFPALLMIVLLVFMPQSPRRLLSLGRVQKAEQSLRWLRGNDYNINNELRQIQDSINKQTKVSWTQLGTPQYYRPILITLMMRFMQQLSGITPILIYLEPIFSNSKLPIKPRYEAIIVGAIRLVSVGFAAILMDKAGRKALLYTSSILMFGSTLTLAMVFHGTQCPPSPTPPNTTALEYSLQTGIEHTFQASQPTTAGLVPLISIIVFICGYAMGWGPITWLLMSEVLPLSVRGKASGLCVTVSWLTGFALTQGFTHLMDPNTLYIPFLFFAVVSVFSLLFNAVCIPETRKRSLEEIENFFRTGRTFTITNEDQSVNS</sequence>
<dbReference type="InterPro" id="IPR003663">
    <property type="entry name" value="Sugar/inositol_transpt"/>
</dbReference>
<feature type="transmembrane region" description="Helical" evidence="16">
    <location>
        <begin position="156"/>
        <end position="174"/>
    </location>
</feature>
<feature type="transmembrane region" description="Helical" evidence="16">
    <location>
        <begin position="450"/>
        <end position="471"/>
    </location>
</feature>
<evidence type="ECO:0000256" key="2">
    <source>
        <dbReference type="ARBA" id="ARBA00000618"/>
    </source>
</evidence>
<dbReference type="InterPro" id="IPR005828">
    <property type="entry name" value="MFS_sugar_transport-like"/>
</dbReference>
<feature type="transmembrane region" description="Helical" evidence="16">
    <location>
        <begin position="101"/>
        <end position="121"/>
    </location>
</feature>
<dbReference type="SUPFAM" id="SSF103473">
    <property type="entry name" value="MFS general substrate transporter"/>
    <property type="match status" value="1"/>
</dbReference>
<dbReference type="PRINTS" id="PR00171">
    <property type="entry name" value="SUGRTRNSPORT"/>
</dbReference>
<dbReference type="PROSITE" id="PS00216">
    <property type="entry name" value="SUGAR_TRANSPORT_1"/>
    <property type="match status" value="1"/>
</dbReference>
<dbReference type="InterPro" id="IPR050549">
    <property type="entry name" value="MFS_Trehalose_Transporter"/>
</dbReference>
<feature type="transmembrane region" description="Helical" evidence="16">
    <location>
        <begin position="422"/>
        <end position="444"/>
    </location>
</feature>
<comment type="catalytic activity">
    <reaction evidence="2">
        <text>D-glucose(out) = D-glucose(in)</text>
        <dbReference type="Rhea" id="RHEA:60376"/>
        <dbReference type="ChEBI" id="CHEBI:4167"/>
    </reaction>
</comment>
<feature type="transmembrane region" description="Helical" evidence="16">
    <location>
        <begin position="301"/>
        <end position="319"/>
    </location>
</feature>
<evidence type="ECO:0000259" key="17">
    <source>
        <dbReference type="PROSITE" id="PS50850"/>
    </source>
</evidence>
<protein>
    <recommendedName>
        <fullName evidence="13">Solute carrier family 2, facilitated glucose transporter member 8</fullName>
    </recommendedName>
    <alternativeName>
        <fullName evidence="14">Glucose transporter type 8</fullName>
    </alternativeName>
    <alternativeName>
        <fullName evidence="15">Glucose transporter type X1</fullName>
    </alternativeName>
</protein>
<evidence type="ECO:0000256" key="14">
    <source>
        <dbReference type="ARBA" id="ARBA00077395"/>
    </source>
</evidence>
<dbReference type="CTD" id="11182"/>
<accession>A0A8C5H3A3</accession>
<keyword evidence="8 16" id="KW-1133">Transmembrane helix</keyword>
<proteinExistence type="inferred from homology"/>
<feature type="transmembrane region" description="Helical" evidence="16">
    <location>
        <begin position="270"/>
        <end position="289"/>
    </location>
</feature>
<dbReference type="Gene3D" id="1.20.1250.20">
    <property type="entry name" value="MFS general substrate transporter like domains"/>
    <property type="match status" value="1"/>
</dbReference>
<dbReference type="FunFam" id="1.20.1250.20:FF:000055">
    <property type="entry name" value="Facilitated trehalose transporter Tret1-2 homolog"/>
    <property type="match status" value="1"/>
</dbReference>
<reference evidence="18" key="3">
    <citation type="submission" date="2025-09" db="UniProtKB">
        <authorList>
            <consortium name="Ensembl"/>
        </authorList>
    </citation>
    <scope>IDENTIFICATION</scope>
</reference>
<keyword evidence="9 16" id="KW-0472">Membrane</keyword>
<reference evidence="18" key="1">
    <citation type="submission" date="2020-06" db="EMBL/GenBank/DDBJ databases">
        <authorList>
            <consortium name="Wellcome Sanger Institute Data Sharing"/>
        </authorList>
    </citation>
    <scope>NUCLEOTIDE SEQUENCE [LARGE SCALE GENOMIC DNA]</scope>
</reference>
<evidence type="ECO:0000256" key="5">
    <source>
        <dbReference type="ARBA" id="ARBA00007004"/>
    </source>
</evidence>
<evidence type="ECO:0000313" key="19">
    <source>
        <dbReference type="Proteomes" id="UP000694680"/>
    </source>
</evidence>
<evidence type="ECO:0000256" key="11">
    <source>
        <dbReference type="ARBA" id="ARBA00052140"/>
    </source>
</evidence>
<keyword evidence="10" id="KW-0325">Glycoprotein</keyword>
<name>A0A8C5H3A3_GOUWI</name>
<evidence type="ECO:0000256" key="15">
    <source>
        <dbReference type="ARBA" id="ARBA00080242"/>
    </source>
</evidence>
<feature type="transmembrane region" description="Helical" evidence="16">
    <location>
        <begin position="21"/>
        <end position="43"/>
    </location>
</feature>
<evidence type="ECO:0000256" key="4">
    <source>
        <dbReference type="ARBA" id="ARBA00004651"/>
    </source>
</evidence>
<dbReference type="InterPro" id="IPR005829">
    <property type="entry name" value="Sugar_transporter_CS"/>
</dbReference>
<evidence type="ECO:0000256" key="13">
    <source>
        <dbReference type="ARBA" id="ARBA00067382"/>
    </source>
</evidence>
<feature type="transmembrane region" description="Helical" evidence="16">
    <location>
        <begin position="127"/>
        <end position="144"/>
    </location>
</feature>